<proteinExistence type="predicted"/>
<dbReference type="PROSITE" id="PS50041">
    <property type="entry name" value="C_TYPE_LECTIN_2"/>
    <property type="match status" value="1"/>
</dbReference>
<dbReference type="EMBL" id="CAIIXF020000006">
    <property type="protein sequence ID" value="CAH1786541.1"/>
    <property type="molecule type" value="Genomic_DNA"/>
</dbReference>
<dbReference type="PANTHER" id="PTHR45710:SF26">
    <property type="entry name" value="RH26557P"/>
    <property type="match status" value="1"/>
</dbReference>
<comment type="caution">
    <text evidence="1">The sequence shown here is derived from an EMBL/GenBank/DDBJ whole genome shotgun (WGS) entry which is preliminary data.</text>
</comment>
<dbReference type="InterPro" id="IPR016186">
    <property type="entry name" value="C-type_lectin-like/link_sf"/>
</dbReference>
<dbReference type="InterPro" id="IPR001304">
    <property type="entry name" value="C-type_lectin-like"/>
</dbReference>
<evidence type="ECO:0000313" key="1">
    <source>
        <dbReference type="EMBL" id="CAH1786541.1"/>
    </source>
</evidence>
<dbReference type="Pfam" id="PF00059">
    <property type="entry name" value="Lectin_C"/>
    <property type="match status" value="1"/>
</dbReference>
<dbReference type="PANTHER" id="PTHR45710">
    <property type="entry name" value="C-TYPE LECTIN DOMAIN-CONTAINING PROTEIN 180"/>
    <property type="match status" value="1"/>
</dbReference>
<dbReference type="Gene3D" id="3.10.100.10">
    <property type="entry name" value="Mannose-Binding Protein A, subunit A"/>
    <property type="match status" value="1"/>
</dbReference>
<dbReference type="Proteomes" id="UP000749559">
    <property type="component" value="Unassembled WGS sequence"/>
</dbReference>
<dbReference type="SMART" id="SM00034">
    <property type="entry name" value="CLECT"/>
    <property type="match status" value="1"/>
</dbReference>
<sequence length="223" mass="25357">MEVSPTQLLLVGLILMQGVVHAQRTTNITDTCKAHTTACLENLETLKAELRVQATINNELEERIRALEQAGGLQVSECQNDRPPCRTSCPTGWEYHSHDGTSKSCYLFNTTKTSWHVAAGQCIHSSNNTATLVKIDSMNENSYLIARLREQFWIGLHYDSTKSQWQWYNGETLGFTFWRQGQPAAEPSIYRCAFGNFYGHWYPFLCTTKKSFICEMPLQAECT</sequence>
<reference evidence="1" key="1">
    <citation type="submission" date="2022-03" db="EMBL/GenBank/DDBJ databases">
        <authorList>
            <person name="Martin C."/>
        </authorList>
    </citation>
    <scope>NUCLEOTIDE SEQUENCE</scope>
</reference>
<accession>A0A8J1U1Z6</accession>
<dbReference type="InterPro" id="IPR050828">
    <property type="entry name" value="C-type_lectin/matrix_domain"/>
</dbReference>
<gene>
    <name evidence="1" type="ORF">OFUS_LOCUS12422</name>
</gene>
<dbReference type="OrthoDB" id="2142683at2759"/>
<organism evidence="1 2">
    <name type="scientific">Owenia fusiformis</name>
    <name type="common">Polychaete worm</name>
    <dbReference type="NCBI Taxonomy" id="6347"/>
    <lineage>
        <taxon>Eukaryota</taxon>
        <taxon>Metazoa</taxon>
        <taxon>Spiralia</taxon>
        <taxon>Lophotrochozoa</taxon>
        <taxon>Annelida</taxon>
        <taxon>Polychaeta</taxon>
        <taxon>Sedentaria</taxon>
        <taxon>Canalipalpata</taxon>
        <taxon>Sabellida</taxon>
        <taxon>Oweniida</taxon>
        <taxon>Oweniidae</taxon>
        <taxon>Owenia</taxon>
    </lineage>
</organism>
<dbReference type="SUPFAM" id="SSF56436">
    <property type="entry name" value="C-type lectin-like"/>
    <property type="match status" value="1"/>
</dbReference>
<dbReference type="CDD" id="cd00037">
    <property type="entry name" value="CLECT"/>
    <property type="match status" value="1"/>
</dbReference>
<evidence type="ECO:0000313" key="2">
    <source>
        <dbReference type="Proteomes" id="UP000749559"/>
    </source>
</evidence>
<dbReference type="InterPro" id="IPR016187">
    <property type="entry name" value="CTDL_fold"/>
</dbReference>
<name>A0A8J1U1Z6_OWEFU</name>
<protein>
    <submittedName>
        <fullName evidence="1">Uncharacterized protein</fullName>
    </submittedName>
</protein>
<dbReference type="AlphaFoldDB" id="A0A8J1U1Z6"/>
<keyword evidence="2" id="KW-1185">Reference proteome</keyword>